<proteinExistence type="predicted"/>
<evidence type="ECO:0000256" key="1">
    <source>
        <dbReference type="SAM" id="Phobius"/>
    </source>
</evidence>
<gene>
    <name evidence="2" type="ordered locus">Bcer98_1692</name>
</gene>
<keyword evidence="1" id="KW-0812">Transmembrane</keyword>
<protein>
    <recommendedName>
        <fullName evidence="4">PRK06770 family protein</fullName>
    </recommendedName>
</protein>
<keyword evidence="1" id="KW-0472">Membrane</keyword>
<feature type="transmembrane region" description="Helical" evidence="1">
    <location>
        <begin position="12"/>
        <end position="37"/>
    </location>
</feature>
<reference evidence="2 3" key="1">
    <citation type="journal article" date="2008" name="Chem. Biol. Interact.">
        <title>Extending the Bacillus cereus group genomics to putative food-borne pathogens of different toxicity.</title>
        <authorList>
            <person name="Lapidus A."/>
            <person name="Goltsman E."/>
            <person name="Auger S."/>
            <person name="Galleron N."/>
            <person name="Segurens B."/>
            <person name="Dossat C."/>
            <person name="Land M.L."/>
            <person name="Broussolle V."/>
            <person name="Brillard J."/>
            <person name="Guinebretiere M.H."/>
            <person name="Sanchis V."/>
            <person name="Nguen-The C."/>
            <person name="Lereclus D."/>
            <person name="Richardson P."/>
            <person name="Wincker P."/>
            <person name="Weissenbach J."/>
            <person name="Ehrlich S.D."/>
            <person name="Sorokin A."/>
        </authorList>
    </citation>
    <scope>NUCLEOTIDE SEQUENCE [LARGE SCALE GENOMIC DNA]</scope>
    <source>
        <strain evidence="3">DSM 22905 / CIP 110041 / 391-98 / NVH 391-98</strain>
    </source>
</reference>
<evidence type="ECO:0008006" key="4">
    <source>
        <dbReference type="Google" id="ProtNLM"/>
    </source>
</evidence>
<dbReference type="HOGENOM" id="CLU_113610_0_0_9"/>
<evidence type="ECO:0000313" key="2">
    <source>
        <dbReference type="EMBL" id="ABS21999.1"/>
    </source>
</evidence>
<dbReference type="Proteomes" id="UP000002300">
    <property type="component" value="Chromosome"/>
</dbReference>
<sequence length="200" mass="22643">MELGEITVAKKILIGMSSIVGVVALTVGVTYGMIYVAHNPVNKKTSTEVDISEYKEVPREKESMTGQIDEVFMNLPVTESSNEDEVIKAMHHMTHQKVVATQKWGAIPMSKKNAEKIRDILNNSNFEKKEEFLAINERWINRDFSKIVEDHNYFWTTQEGNVGKATGVMDAVAEQTFVLNNFGEEVTQDLFKQGDLKEIK</sequence>
<organism evidence="2 3">
    <name type="scientific">Bacillus cytotoxicus (strain DSM 22905 / CIP 110041 / 391-98 / NVH 391-98)</name>
    <dbReference type="NCBI Taxonomy" id="315749"/>
    <lineage>
        <taxon>Bacteria</taxon>
        <taxon>Bacillati</taxon>
        <taxon>Bacillota</taxon>
        <taxon>Bacilli</taxon>
        <taxon>Bacillales</taxon>
        <taxon>Bacillaceae</taxon>
        <taxon>Bacillus</taxon>
        <taxon>Bacillus cereus group</taxon>
    </lineage>
</organism>
<dbReference type="AlphaFoldDB" id="A7GPE1"/>
<keyword evidence="1" id="KW-1133">Transmembrane helix</keyword>
<dbReference type="InterPro" id="IPR046208">
    <property type="entry name" value="DUF6241"/>
</dbReference>
<dbReference type="KEGG" id="bcy:Bcer98_1692"/>
<name>A7GPE1_BACCN</name>
<dbReference type="Pfam" id="PF19754">
    <property type="entry name" value="DUF6241"/>
    <property type="match status" value="1"/>
</dbReference>
<dbReference type="STRING" id="315749.Bcer98_1692"/>
<evidence type="ECO:0000313" key="3">
    <source>
        <dbReference type="Proteomes" id="UP000002300"/>
    </source>
</evidence>
<dbReference type="eggNOG" id="ENOG5032VH8">
    <property type="taxonomic scope" value="Bacteria"/>
</dbReference>
<dbReference type="NCBIfam" id="NF005268">
    <property type="entry name" value="PRK06770.1-4"/>
    <property type="match status" value="1"/>
</dbReference>
<accession>A7GPE1</accession>
<dbReference type="EMBL" id="CP000764">
    <property type="protein sequence ID" value="ABS21999.1"/>
    <property type="molecule type" value="Genomic_DNA"/>
</dbReference>
<keyword evidence="3" id="KW-1185">Reference proteome</keyword>